<dbReference type="RefSeq" id="XP_020914141.1">
    <property type="nucleotide sequence ID" value="XM_021058482.2"/>
</dbReference>
<feature type="signal peptide" evidence="2">
    <location>
        <begin position="1"/>
        <end position="26"/>
    </location>
</feature>
<dbReference type="FunFam" id="2.60.120.650:FF:000025">
    <property type="entry name" value="Lysine-specific demethylase 8"/>
    <property type="match status" value="1"/>
</dbReference>
<sequence length="436" mass="50130">MAAAGFLYNVVTVFILFHAFLNTSSADDDPTTWPGHMEPLGSKQPKISLETVDHWPSPQEFFSKYVSPIKPLFIKGGAKLSPAFGKWTDEYFMSKPESKSATIFAEQGKKENRTNPGQDVSFYDFVRTYKEKDIYMVNGVIPFLQKDVILPPPLLCDDVTEDMLVDTVMWFSSGGTKSVLHNDDVDNINCLFSGTKELLFIDYKKYNKKVKIDHRVGGYSGVDVDKVDFTKYPGLRDVTYYNVTMETGDCLFIPYKWFHQVRSYDRNIAVNVWWKHVSNFVPSQCSQTKTKDFPTLDKFQFSALSANGDSYSQQNEERGPEDLIEYFSNFLKSADKSKMSLEMFINHMKNDKVLMGRGKYEWNNQFSRVAQQLFGDVDMNKDGLFDESDVKQFDSNSKTLNEKLENHAAELEDLIEDQQEPNLNTKNEQPETRDEL</sequence>
<dbReference type="GeneID" id="110251750"/>
<dbReference type="PANTHER" id="PTHR12461">
    <property type="entry name" value="HYPOXIA-INDUCIBLE FACTOR 1 ALPHA INHIBITOR-RELATED"/>
    <property type="match status" value="1"/>
</dbReference>
<dbReference type="OMA" id="VDTVMWF"/>
<keyword evidence="2" id="KW-0732">Signal</keyword>
<organism evidence="4 5">
    <name type="scientific">Exaiptasia diaphana</name>
    <name type="common">Tropical sea anemone</name>
    <name type="synonym">Aiptasia pulchella</name>
    <dbReference type="NCBI Taxonomy" id="2652724"/>
    <lineage>
        <taxon>Eukaryota</taxon>
        <taxon>Metazoa</taxon>
        <taxon>Cnidaria</taxon>
        <taxon>Anthozoa</taxon>
        <taxon>Hexacorallia</taxon>
        <taxon>Actiniaria</taxon>
        <taxon>Aiptasiidae</taxon>
        <taxon>Exaiptasia</taxon>
    </lineage>
</organism>
<dbReference type="KEGG" id="epa:110251750"/>
<dbReference type="Pfam" id="PF13621">
    <property type="entry name" value="Cupin_8"/>
    <property type="match status" value="1"/>
</dbReference>
<dbReference type="Gene3D" id="2.60.120.650">
    <property type="entry name" value="Cupin"/>
    <property type="match status" value="1"/>
</dbReference>
<evidence type="ECO:0000313" key="4">
    <source>
        <dbReference type="EnsemblMetazoa" id="XP_020914141.1"/>
    </source>
</evidence>
<reference evidence="4" key="1">
    <citation type="submission" date="2022-11" db="UniProtKB">
        <authorList>
            <consortium name="EnsemblMetazoa"/>
        </authorList>
    </citation>
    <scope>IDENTIFICATION</scope>
</reference>
<feature type="chain" id="PRO_5038100965" description="JmjC domain-containing protein" evidence="2">
    <location>
        <begin position="27"/>
        <end position="436"/>
    </location>
</feature>
<name>A0A913Y2M2_EXADI</name>
<proteinExistence type="predicted"/>
<dbReference type="PROSITE" id="PS51184">
    <property type="entry name" value="JMJC"/>
    <property type="match status" value="1"/>
</dbReference>
<evidence type="ECO:0000256" key="2">
    <source>
        <dbReference type="SAM" id="SignalP"/>
    </source>
</evidence>
<dbReference type="SMART" id="SM00558">
    <property type="entry name" value="JmjC"/>
    <property type="match status" value="1"/>
</dbReference>
<dbReference type="EnsemblMetazoa" id="XM_021058482.2">
    <property type="protein sequence ID" value="XP_020914141.1"/>
    <property type="gene ID" value="LOC110251750"/>
</dbReference>
<dbReference type="Proteomes" id="UP000887567">
    <property type="component" value="Unplaced"/>
</dbReference>
<dbReference type="SUPFAM" id="SSF51197">
    <property type="entry name" value="Clavaminate synthase-like"/>
    <property type="match status" value="1"/>
</dbReference>
<keyword evidence="5" id="KW-1185">Reference proteome</keyword>
<feature type="domain" description="JmjC" evidence="3">
    <location>
        <begin position="139"/>
        <end position="291"/>
    </location>
</feature>
<dbReference type="PANTHER" id="PTHR12461:SF18">
    <property type="entry name" value="JMJC DOMAIN-CONTAINING PROTEIN"/>
    <property type="match status" value="1"/>
</dbReference>
<dbReference type="InterPro" id="IPR003347">
    <property type="entry name" value="JmjC_dom"/>
</dbReference>
<protein>
    <recommendedName>
        <fullName evidence="3">JmjC domain-containing protein</fullName>
    </recommendedName>
</protein>
<dbReference type="InterPro" id="IPR041667">
    <property type="entry name" value="Cupin_8"/>
</dbReference>
<dbReference type="OrthoDB" id="415358at2759"/>
<accession>A0A913Y2M2</accession>
<dbReference type="AlphaFoldDB" id="A0A913Y2M2"/>
<evidence type="ECO:0000313" key="5">
    <source>
        <dbReference type="Proteomes" id="UP000887567"/>
    </source>
</evidence>
<evidence type="ECO:0000259" key="3">
    <source>
        <dbReference type="PROSITE" id="PS51184"/>
    </source>
</evidence>
<feature type="region of interest" description="Disordered" evidence="1">
    <location>
        <begin position="413"/>
        <end position="436"/>
    </location>
</feature>
<evidence type="ECO:0000256" key="1">
    <source>
        <dbReference type="SAM" id="MobiDB-lite"/>
    </source>
</evidence>